<feature type="binding site" evidence="4">
    <location>
        <position position="181"/>
    </location>
    <ligand>
        <name>a divalent metal cation</name>
        <dbReference type="ChEBI" id="CHEBI:60240"/>
        <label>2</label>
    </ligand>
</feature>
<dbReference type="SUPFAM" id="SSF51556">
    <property type="entry name" value="Metallo-dependent hydrolases"/>
    <property type="match status" value="1"/>
</dbReference>
<dbReference type="EMBL" id="SNWH01000004">
    <property type="protein sequence ID" value="TDO12625.1"/>
    <property type="molecule type" value="Genomic_DNA"/>
</dbReference>
<feature type="binding site" evidence="4">
    <location>
        <position position="23"/>
    </location>
    <ligand>
        <name>a divalent metal cation</name>
        <dbReference type="ChEBI" id="CHEBI:60240"/>
        <label>1</label>
    </ligand>
</feature>
<dbReference type="AlphaFoldDB" id="A0A4R6HW62"/>
<dbReference type="InterPro" id="IPR032466">
    <property type="entry name" value="Metal_Hydrolase"/>
</dbReference>
<dbReference type="InterPro" id="IPR001130">
    <property type="entry name" value="TatD-like"/>
</dbReference>
<dbReference type="GO" id="GO:0005829">
    <property type="term" value="C:cytosol"/>
    <property type="evidence" value="ECO:0007669"/>
    <property type="project" value="TreeGrafter"/>
</dbReference>
<dbReference type="Proteomes" id="UP000295150">
    <property type="component" value="Unassembled WGS sequence"/>
</dbReference>
<evidence type="ECO:0000256" key="2">
    <source>
        <dbReference type="ARBA" id="ARBA00022723"/>
    </source>
</evidence>
<dbReference type="GO" id="GO:0004536">
    <property type="term" value="F:DNA nuclease activity"/>
    <property type="evidence" value="ECO:0007669"/>
    <property type="project" value="InterPro"/>
</dbReference>
<keyword evidence="6" id="KW-1185">Reference proteome</keyword>
<accession>A0A4R6HW62</accession>
<dbReference type="FunFam" id="3.20.20.140:FF:000005">
    <property type="entry name" value="TatD family hydrolase"/>
    <property type="match status" value="1"/>
</dbReference>
<comment type="caution">
    <text evidence="5">The sequence shown here is derived from an EMBL/GenBank/DDBJ whole genome shotgun (WGS) entry which is preliminary data.</text>
</comment>
<dbReference type="PROSITE" id="PS01091">
    <property type="entry name" value="TATD_3"/>
    <property type="match status" value="1"/>
</dbReference>
<evidence type="ECO:0000256" key="3">
    <source>
        <dbReference type="ARBA" id="ARBA00022801"/>
    </source>
</evidence>
<dbReference type="GO" id="GO:0016788">
    <property type="term" value="F:hydrolase activity, acting on ester bonds"/>
    <property type="evidence" value="ECO:0007669"/>
    <property type="project" value="InterPro"/>
</dbReference>
<evidence type="ECO:0000256" key="4">
    <source>
        <dbReference type="PIRSR" id="PIRSR005902-1"/>
    </source>
</evidence>
<dbReference type="InterPro" id="IPR018228">
    <property type="entry name" value="DNase_TatD-rel_CS"/>
</dbReference>
<dbReference type="InterPro" id="IPR015991">
    <property type="entry name" value="TatD/YcfH-like"/>
</dbReference>
<dbReference type="Gene3D" id="3.20.20.140">
    <property type="entry name" value="Metal-dependent hydrolases"/>
    <property type="match status" value="1"/>
</dbReference>
<comment type="similarity">
    <text evidence="1">Belongs to the metallo-dependent hydrolases superfamily. TatD-type hydrolase family.</text>
</comment>
<dbReference type="PROSITE" id="PS01137">
    <property type="entry name" value="TATD_1"/>
    <property type="match status" value="1"/>
</dbReference>
<dbReference type="PIRSF" id="PIRSF005902">
    <property type="entry name" value="DNase_TatD"/>
    <property type="match status" value="1"/>
</dbReference>
<reference evidence="5 6" key="1">
    <citation type="submission" date="2019-03" db="EMBL/GenBank/DDBJ databases">
        <title>Freshwater and sediment microbial communities from various areas in North America, analyzing microbe dynamics in response to fracking.</title>
        <authorList>
            <person name="Lamendella R."/>
        </authorList>
    </citation>
    <scope>NUCLEOTIDE SEQUENCE [LARGE SCALE GENOMIC DNA]</scope>
    <source>
        <strain evidence="5 6">1_TX</strain>
    </source>
</reference>
<feature type="binding site" evidence="4">
    <location>
        <position position="109"/>
    </location>
    <ligand>
        <name>a divalent metal cation</name>
        <dbReference type="ChEBI" id="CHEBI:60240"/>
        <label>1</label>
    </ligand>
</feature>
<dbReference type="PANTHER" id="PTHR46124">
    <property type="entry name" value="D-AMINOACYL-TRNA DEACYLASE"/>
    <property type="match status" value="1"/>
</dbReference>
<dbReference type="CDD" id="cd01310">
    <property type="entry name" value="TatD_DNAse"/>
    <property type="match status" value="1"/>
</dbReference>
<feature type="binding site" evidence="4">
    <location>
        <position position="231"/>
    </location>
    <ligand>
        <name>a divalent metal cation</name>
        <dbReference type="ChEBI" id="CHEBI:60240"/>
        <label>1</label>
    </ligand>
</feature>
<evidence type="ECO:0000256" key="1">
    <source>
        <dbReference type="ARBA" id="ARBA00009275"/>
    </source>
</evidence>
<proteinExistence type="inferred from homology"/>
<feature type="binding site" evidence="4">
    <location>
        <position position="156"/>
    </location>
    <ligand>
        <name>a divalent metal cation</name>
        <dbReference type="ChEBI" id="CHEBI:60240"/>
        <label>2</label>
    </ligand>
</feature>
<gene>
    <name evidence="5" type="ORF">DFO68_104138</name>
</gene>
<evidence type="ECO:0000313" key="5">
    <source>
        <dbReference type="EMBL" id="TDO12625.1"/>
    </source>
</evidence>
<organism evidence="5 6">
    <name type="scientific">Halomonas ventosae</name>
    <dbReference type="NCBI Taxonomy" id="229007"/>
    <lineage>
        <taxon>Bacteria</taxon>
        <taxon>Pseudomonadati</taxon>
        <taxon>Pseudomonadota</taxon>
        <taxon>Gammaproteobacteria</taxon>
        <taxon>Oceanospirillales</taxon>
        <taxon>Halomonadaceae</taxon>
        <taxon>Halomonas</taxon>
    </lineage>
</organism>
<dbReference type="NCBIfam" id="TIGR00010">
    <property type="entry name" value="YchF/TatD family DNA exonuclease"/>
    <property type="match status" value="1"/>
</dbReference>
<feature type="binding site" evidence="4">
    <location>
        <position position="21"/>
    </location>
    <ligand>
        <name>a divalent metal cation</name>
        <dbReference type="ChEBI" id="CHEBI:60240"/>
        <label>1</label>
    </ligand>
</feature>
<sequence length="301" mass="33028">MTHLTPSLTPDNRCPMFVDSHCHLDRLDPATHGGDLAAVLDAARARNVRQFLAIAVTLEDLPALVELARTHDDVVISAGIHPLHRLAEEPSVAAIKEAAERVAAVAIGECGLDYHHLDNHHLDKAAETPPSREVQRERFRRQLIAARELGLPVVIHTREAREDTLALIREHSDPAVGGVLHCFTGDLDMAREAVRHGLYISLSGIVTFRNAQSLRELARRLPLDRLLIETDSPYLAPVPHRGKPNEPAWVVEVAECIAAERGISLEEVAAQTTANFYRLFRAAAPDAPAEVREALRSAGLV</sequence>
<dbReference type="PANTHER" id="PTHR46124:SF2">
    <property type="entry name" value="D-AMINOACYL-TRNA DEACYLASE"/>
    <property type="match status" value="1"/>
</dbReference>
<keyword evidence="3" id="KW-0378">Hydrolase</keyword>
<evidence type="ECO:0000313" key="6">
    <source>
        <dbReference type="Proteomes" id="UP000295150"/>
    </source>
</evidence>
<dbReference type="Pfam" id="PF01026">
    <property type="entry name" value="TatD_DNase"/>
    <property type="match status" value="1"/>
</dbReference>
<protein>
    <submittedName>
        <fullName evidence="5">TatD DNase family protein</fullName>
    </submittedName>
</protein>
<keyword evidence="2 4" id="KW-0479">Metal-binding</keyword>
<dbReference type="GO" id="GO:0046872">
    <property type="term" value="F:metal ion binding"/>
    <property type="evidence" value="ECO:0007669"/>
    <property type="project" value="UniProtKB-KW"/>
</dbReference>
<name>A0A4R6HW62_9GAMM</name>
<dbReference type="PROSITE" id="PS01090">
    <property type="entry name" value="TATD_2"/>
    <property type="match status" value="1"/>
</dbReference>